<evidence type="ECO:0000313" key="2">
    <source>
        <dbReference type="Proteomes" id="UP000053144"/>
    </source>
</evidence>
<gene>
    <name evidence="1" type="ORF">LR48_Vigan09g095900</name>
</gene>
<protein>
    <submittedName>
        <fullName evidence="1">Uncharacterized protein</fullName>
    </submittedName>
</protein>
<dbReference type="AlphaFoldDB" id="A0A0L9VB63"/>
<reference evidence="2" key="1">
    <citation type="journal article" date="2015" name="Proc. Natl. Acad. Sci. U.S.A.">
        <title>Genome sequencing of adzuki bean (Vigna angularis) provides insight into high starch and low fat accumulation and domestication.</title>
        <authorList>
            <person name="Yang K."/>
            <person name="Tian Z."/>
            <person name="Chen C."/>
            <person name="Luo L."/>
            <person name="Zhao B."/>
            <person name="Wang Z."/>
            <person name="Yu L."/>
            <person name="Li Y."/>
            <person name="Sun Y."/>
            <person name="Li W."/>
            <person name="Chen Y."/>
            <person name="Li Y."/>
            <person name="Zhang Y."/>
            <person name="Ai D."/>
            <person name="Zhao J."/>
            <person name="Shang C."/>
            <person name="Ma Y."/>
            <person name="Wu B."/>
            <person name="Wang M."/>
            <person name="Gao L."/>
            <person name="Sun D."/>
            <person name="Zhang P."/>
            <person name="Guo F."/>
            <person name="Wang W."/>
            <person name="Li Y."/>
            <person name="Wang J."/>
            <person name="Varshney R.K."/>
            <person name="Wang J."/>
            <person name="Ling H.Q."/>
            <person name="Wan P."/>
        </authorList>
    </citation>
    <scope>NUCLEOTIDE SEQUENCE</scope>
    <source>
        <strain evidence="2">cv. Jingnong 6</strain>
    </source>
</reference>
<organism evidence="1 2">
    <name type="scientific">Phaseolus angularis</name>
    <name type="common">Azuki bean</name>
    <name type="synonym">Vigna angularis</name>
    <dbReference type="NCBI Taxonomy" id="3914"/>
    <lineage>
        <taxon>Eukaryota</taxon>
        <taxon>Viridiplantae</taxon>
        <taxon>Streptophyta</taxon>
        <taxon>Embryophyta</taxon>
        <taxon>Tracheophyta</taxon>
        <taxon>Spermatophyta</taxon>
        <taxon>Magnoliopsida</taxon>
        <taxon>eudicotyledons</taxon>
        <taxon>Gunneridae</taxon>
        <taxon>Pentapetalae</taxon>
        <taxon>rosids</taxon>
        <taxon>fabids</taxon>
        <taxon>Fabales</taxon>
        <taxon>Fabaceae</taxon>
        <taxon>Papilionoideae</taxon>
        <taxon>50 kb inversion clade</taxon>
        <taxon>NPAAA clade</taxon>
        <taxon>indigoferoid/millettioid clade</taxon>
        <taxon>Phaseoleae</taxon>
        <taxon>Vigna</taxon>
    </lineage>
</organism>
<name>A0A0L9VB63_PHAAN</name>
<accession>A0A0L9VB63</accession>
<proteinExistence type="predicted"/>
<evidence type="ECO:0000313" key="1">
    <source>
        <dbReference type="EMBL" id="KOM52300.1"/>
    </source>
</evidence>
<dbReference type="Proteomes" id="UP000053144">
    <property type="component" value="Chromosome 9"/>
</dbReference>
<dbReference type="EMBL" id="CM003379">
    <property type="protein sequence ID" value="KOM52300.1"/>
    <property type="molecule type" value="Genomic_DNA"/>
</dbReference>
<sequence>MVVATLHSEQAMIRAQVVARSVRPRQSMDKENKFHQNLLPDNLCCGGRCRSKKEMPTLVTPRWLHMPPAANLVGVDRDGAFIILDEQRLKKKEEKEGKLPAATNVVGDSLRDFSPFILHSVQMIRSETISVASSDMNWLRLWRTVAIVINGGRASMAVAIEVPDMMLKSSVALGFAGIEMYFLIASPSLAPTTHASTVERHAQEGLYLSLH</sequence>
<dbReference type="Gramene" id="KOM52300">
    <property type="protein sequence ID" value="KOM52300"/>
    <property type="gene ID" value="LR48_Vigan09g095900"/>
</dbReference>